<dbReference type="PANTHER" id="PTHR45331:SF2">
    <property type="entry name" value="OXIDOREDUCTASE WITH IRON-SULFUR SUBUNIT"/>
    <property type="match status" value="1"/>
</dbReference>
<evidence type="ECO:0000313" key="4">
    <source>
        <dbReference type="Proteomes" id="UP001202134"/>
    </source>
</evidence>
<dbReference type="PANTHER" id="PTHR45331">
    <property type="entry name" value="OXIDOREDUCTASE, IRON-SULPHUR BINDING SUBUNIT-RELATED-RELATED"/>
    <property type="match status" value="1"/>
</dbReference>
<dbReference type="EMBL" id="JAKIKU010000004">
    <property type="protein sequence ID" value="MCL1045370.1"/>
    <property type="molecule type" value="Genomic_DNA"/>
</dbReference>
<dbReference type="SUPFAM" id="SSF47741">
    <property type="entry name" value="CO dehydrogenase ISP C-domain like"/>
    <property type="match status" value="1"/>
</dbReference>
<dbReference type="InterPro" id="IPR002888">
    <property type="entry name" value="2Fe-2S-bd"/>
</dbReference>
<keyword evidence="1" id="KW-0830">Ubiquinone</keyword>
<gene>
    <name evidence="3" type="ORF">L2737_08535</name>
</gene>
<evidence type="ECO:0000259" key="2">
    <source>
        <dbReference type="PROSITE" id="PS51085"/>
    </source>
</evidence>
<dbReference type="Proteomes" id="UP001202134">
    <property type="component" value="Unassembled WGS sequence"/>
</dbReference>
<dbReference type="Gene3D" id="1.10.150.120">
    <property type="entry name" value="[2Fe-2S]-binding domain"/>
    <property type="match status" value="1"/>
</dbReference>
<keyword evidence="4" id="KW-1185">Reference proteome</keyword>
<evidence type="ECO:0000256" key="1">
    <source>
        <dbReference type="ARBA" id="ARBA00023075"/>
    </source>
</evidence>
<reference evidence="3 4" key="1">
    <citation type="submission" date="2022-01" db="EMBL/GenBank/DDBJ databases">
        <title>Whole genome-based taxonomy of the Shewanellaceae.</title>
        <authorList>
            <person name="Martin-Rodriguez A.J."/>
        </authorList>
    </citation>
    <scope>NUCLEOTIDE SEQUENCE [LARGE SCALE GENOMIC DNA]</scope>
    <source>
        <strain evidence="3 4">DSM 24955</strain>
    </source>
</reference>
<feature type="domain" description="2Fe-2S ferredoxin-type" evidence="2">
    <location>
        <begin position="2"/>
        <end position="84"/>
    </location>
</feature>
<dbReference type="RefSeq" id="WP_229369116.1">
    <property type="nucleotide sequence ID" value="NZ_JAKIKU010000004.1"/>
</dbReference>
<dbReference type="InterPro" id="IPR012675">
    <property type="entry name" value="Beta-grasp_dom_sf"/>
</dbReference>
<protein>
    <submittedName>
        <fullName evidence="3">2Fe-2S iron-sulfur cluster-binding protein</fullName>
    </submittedName>
</protein>
<organism evidence="3 4">
    <name type="scientific">Shewanella electrodiphila</name>
    <dbReference type="NCBI Taxonomy" id="934143"/>
    <lineage>
        <taxon>Bacteria</taxon>
        <taxon>Pseudomonadati</taxon>
        <taxon>Pseudomonadota</taxon>
        <taxon>Gammaproteobacteria</taxon>
        <taxon>Alteromonadales</taxon>
        <taxon>Shewanellaceae</taxon>
        <taxon>Shewanella</taxon>
    </lineage>
</organism>
<dbReference type="InterPro" id="IPR036010">
    <property type="entry name" value="2Fe-2S_ferredoxin-like_sf"/>
</dbReference>
<sequence>MSTLNLTINGKQYGPLEIDPGMPMVNFLHEYLNLTGTKFGCGEGICHACVVIVDNDDGTSSTRRTCIANVMLFNNLNIRTIEGHATKNNVGEIIALHPVQDAFIKNFAFQCGWCAPGFTNETVALIEKLKQKPIAKDQVERVIEDTLGEHVCRCTGYVRYFKAAKNLILATKGLTI</sequence>
<dbReference type="Gene3D" id="3.10.20.30">
    <property type="match status" value="1"/>
</dbReference>
<dbReference type="SUPFAM" id="SSF54292">
    <property type="entry name" value="2Fe-2S ferredoxin-like"/>
    <property type="match status" value="1"/>
</dbReference>
<comment type="caution">
    <text evidence="3">The sequence shown here is derived from an EMBL/GenBank/DDBJ whole genome shotgun (WGS) entry which is preliminary data.</text>
</comment>
<dbReference type="InterPro" id="IPR052914">
    <property type="entry name" value="Aldehyde_Oxdr_Iron-Sulfur"/>
</dbReference>
<dbReference type="PROSITE" id="PS51085">
    <property type="entry name" value="2FE2S_FER_2"/>
    <property type="match status" value="1"/>
</dbReference>
<name>A0ABT0KND5_9GAMM</name>
<dbReference type="InterPro" id="IPR001041">
    <property type="entry name" value="2Fe-2S_ferredoxin-type"/>
</dbReference>
<dbReference type="InterPro" id="IPR036884">
    <property type="entry name" value="2Fe-2S-bd_dom_sf"/>
</dbReference>
<dbReference type="Pfam" id="PF00111">
    <property type="entry name" value="Fer2"/>
    <property type="match status" value="1"/>
</dbReference>
<dbReference type="Pfam" id="PF01799">
    <property type="entry name" value="Fer2_2"/>
    <property type="match status" value="1"/>
</dbReference>
<accession>A0ABT0KND5</accession>
<proteinExistence type="predicted"/>
<evidence type="ECO:0000313" key="3">
    <source>
        <dbReference type="EMBL" id="MCL1045370.1"/>
    </source>
</evidence>